<reference evidence="1 2" key="1">
    <citation type="submission" date="2016-11" db="EMBL/GenBank/DDBJ databases">
        <authorList>
            <person name="Jaros S."/>
            <person name="Januszkiewicz K."/>
            <person name="Wedrychowicz H."/>
        </authorList>
    </citation>
    <scope>NUCLEOTIDE SEQUENCE [LARGE SCALE GENOMIC DNA]</scope>
    <source>
        <strain evidence="1 2">DSM 27063</strain>
    </source>
</reference>
<dbReference type="InterPro" id="IPR000801">
    <property type="entry name" value="Esterase-like"/>
</dbReference>
<dbReference type="Gene3D" id="3.40.50.1820">
    <property type="entry name" value="alpha/beta hydrolase"/>
    <property type="match status" value="1"/>
</dbReference>
<organism evidence="1 2">
    <name type="scientific">Tangfeifania diversioriginum</name>
    <dbReference type="NCBI Taxonomy" id="1168035"/>
    <lineage>
        <taxon>Bacteria</taxon>
        <taxon>Pseudomonadati</taxon>
        <taxon>Bacteroidota</taxon>
        <taxon>Bacteroidia</taxon>
        <taxon>Marinilabiliales</taxon>
        <taxon>Prolixibacteraceae</taxon>
        <taxon>Tangfeifania</taxon>
    </lineage>
</organism>
<evidence type="ECO:0000313" key="2">
    <source>
        <dbReference type="Proteomes" id="UP000184050"/>
    </source>
</evidence>
<dbReference type="SUPFAM" id="SSF53474">
    <property type="entry name" value="alpha/beta-Hydrolases"/>
    <property type="match status" value="1"/>
</dbReference>
<dbReference type="Pfam" id="PF00756">
    <property type="entry name" value="Esterase"/>
    <property type="match status" value="1"/>
</dbReference>
<dbReference type="InterPro" id="IPR029058">
    <property type="entry name" value="AB_hydrolase_fold"/>
</dbReference>
<dbReference type="RefSeq" id="WP_073172577.1">
    <property type="nucleotide sequence ID" value="NZ_FQZE01000033.1"/>
</dbReference>
<dbReference type="PANTHER" id="PTHR48098">
    <property type="entry name" value="ENTEROCHELIN ESTERASE-RELATED"/>
    <property type="match status" value="1"/>
</dbReference>
<dbReference type="InterPro" id="IPR050583">
    <property type="entry name" value="Mycobacterial_A85_antigen"/>
</dbReference>
<protein>
    <submittedName>
        <fullName evidence="1">Putative esterase</fullName>
    </submittedName>
</protein>
<accession>A0A1M6MJJ6</accession>
<dbReference type="OrthoDB" id="9768282at2"/>
<proteinExistence type="predicted"/>
<dbReference type="Proteomes" id="UP000184050">
    <property type="component" value="Unassembled WGS sequence"/>
</dbReference>
<sequence>MKTKLLLLFIITFFTARFLIAQTSSLTVKTWISEELKTNTKPEGRIFLFIAESSGREPRLSSSPGGSTQIFATNIENWKAGEIFTFNSSAELSRSKSISLDEIPDGNYRLQVLWDQNREASHINAAGNLYSQVMRIQLSGNLDVELSLENSIPPQELAKHKLLKEVNIKSEILTEWWGKEMRLKAAVLLPPAFHDEPEKHFPVRYSIAGYGGRYTRANRFVEWDTNFMDWWQSDESPEVINVFLDGEGPFGDCYQLNSENSGPYGTALTEELIPYIENKYRALGTPETRFLDGCSTGGWVSLALQLFYPDFFGGCFSYSPDQVDFENCQLINIYRDKNAFYNEYGYLRPIIRDVTGEPAVSQKAFIQHESTLGWNNTYTTSGGQFGAFTALFSPRGKNGLPVALFDPETGEIDHEVAEHWRKYDLKHYVDTNWETLGPKIQGKIWIWMGDMDNFFLNPALRAFDEMLRTKTNPESDAVIHFSPMAGHCSEYSHIKVLNQIKEKLEK</sequence>
<dbReference type="EMBL" id="FQZE01000033">
    <property type="protein sequence ID" value="SHJ83652.1"/>
    <property type="molecule type" value="Genomic_DNA"/>
</dbReference>
<dbReference type="AlphaFoldDB" id="A0A1M6MJJ6"/>
<evidence type="ECO:0000313" key="1">
    <source>
        <dbReference type="EMBL" id="SHJ83652.1"/>
    </source>
</evidence>
<name>A0A1M6MJJ6_9BACT</name>
<gene>
    <name evidence="1" type="ORF">SAMN05444280_13339</name>
</gene>
<keyword evidence="2" id="KW-1185">Reference proteome</keyword>
<dbReference type="PANTHER" id="PTHR48098:SF3">
    <property type="entry name" value="IRON(III) ENTEROBACTIN ESTERASE"/>
    <property type="match status" value="1"/>
</dbReference>
<dbReference type="STRING" id="1168035.SAMN05444280_13339"/>